<evidence type="ECO:0000313" key="1">
    <source>
        <dbReference type="EMBL" id="CAH3153043.1"/>
    </source>
</evidence>
<evidence type="ECO:0000313" key="2">
    <source>
        <dbReference type="Proteomes" id="UP001159428"/>
    </source>
</evidence>
<proteinExistence type="predicted"/>
<comment type="caution">
    <text evidence="1">The sequence shown here is derived from an EMBL/GenBank/DDBJ whole genome shotgun (WGS) entry which is preliminary data.</text>
</comment>
<keyword evidence="2" id="KW-1185">Reference proteome</keyword>
<name>A0AAU9XMK1_9CNID</name>
<reference evidence="1 2" key="1">
    <citation type="submission" date="2022-05" db="EMBL/GenBank/DDBJ databases">
        <authorList>
            <consortium name="Genoscope - CEA"/>
            <person name="William W."/>
        </authorList>
    </citation>
    <scope>NUCLEOTIDE SEQUENCE [LARGE SCALE GENOMIC DNA]</scope>
</reference>
<dbReference type="PANTHER" id="PTHR46880">
    <property type="entry name" value="RAS-ASSOCIATING DOMAIN-CONTAINING PROTEIN"/>
    <property type="match status" value="1"/>
</dbReference>
<sequence>MKVLTISSSEKVGSIFKIVVLGKAKIEFAANVEVKDGKAETINFAVLNYLNSNNILVKKLSGLRTNGTLVMTGCHNGSAVQLQRLNAKIVSVWCVAHKLALVIHWAFKVTPIWLAMKK</sequence>
<organism evidence="1 2">
    <name type="scientific">Pocillopora meandrina</name>
    <dbReference type="NCBI Taxonomy" id="46732"/>
    <lineage>
        <taxon>Eukaryota</taxon>
        <taxon>Metazoa</taxon>
        <taxon>Cnidaria</taxon>
        <taxon>Anthozoa</taxon>
        <taxon>Hexacorallia</taxon>
        <taxon>Scleractinia</taxon>
        <taxon>Astrocoeniina</taxon>
        <taxon>Pocilloporidae</taxon>
        <taxon>Pocillopora</taxon>
    </lineage>
</organism>
<dbReference type="Proteomes" id="UP001159428">
    <property type="component" value="Unassembled WGS sequence"/>
</dbReference>
<protein>
    <recommendedName>
        <fullName evidence="3">DUF659 domain-containing protein</fullName>
    </recommendedName>
</protein>
<gene>
    <name evidence="1" type="ORF">PMEA_00026933</name>
</gene>
<dbReference type="EMBL" id="CALNXJ010000052">
    <property type="protein sequence ID" value="CAH3153043.1"/>
    <property type="molecule type" value="Genomic_DNA"/>
</dbReference>
<accession>A0AAU9XMK1</accession>
<dbReference type="AlphaFoldDB" id="A0AAU9XMK1"/>
<evidence type="ECO:0008006" key="3">
    <source>
        <dbReference type="Google" id="ProtNLM"/>
    </source>
</evidence>
<dbReference type="PANTHER" id="PTHR46880:SF5">
    <property type="entry name" value="DUF4371 DOMAIN-CONTAINING PROTEIN"/>
    <property type="match status" value="1"/>
</dbReference>